<feature type="transmembrane region" description="Helical" evidence="7">
    <location>
        <begin position="505"/>
        <end position="527"/>
    </location>
</feature>
<evidence type="ECO:0000256" key="7">
    <source>
        <dbReference type="SAM" id="Phobius"/>
    </source>
</evidence>
<keyword evidence="3 7" id="KW-0812">Transmembrane</keyword>
<dbReference type="PROSITE" id="PS50850">
    <property type="entry name" value="MFS"/>
    <property type="match status" value="1"/>
</dbReference>
<gene>
    <name evidence="9" type="ORF">IL334_002445</name>
</gene>
<protein>
    <recommendedName>
        <fullName evidence="8">Major facilitator superfamily (MFS) profile domain-containing protein</fullName>
    </recommendedName>
</protein>
<feature type="transmembrane region" description="Helical" evidence="7">
    <location>
        <begin position="437"/>
        <end position="466"/>
    </location>
</feature>
<evidence type="ECO:0000256" key="4">
    <source>
        <dbReference type="ARBA" id="ARBA00022989"/>
    </source>
</evidence>
<evidence type="ECO:0000313" key="10">
    <source>
        <dbReference type="Proteomes" id="UP001329825"/>
    </source>
</evidence>
<feature type="domain" description="Major facilitator superfamily (MFS) profile" evidence="8">
    <location>
        <begin position="44"/>
        <end position="527"/>
    </location>
</feature>
<dbReference type="InterPro" id="IPR020846">
    <property type="entry name" value="MFS_dom"/>
</dbReference>
<evidence type="ECO:0000259" key="8">
    <source>
        <dbReference type="PROSITE" id="PS50850"/>
    </source>
</evidence>
<proteinExistence type="predicted"/>
<feature type="region of interest" description="Disordered" evidence="6">
    <location>
        <begin position="380"/>
        <end position="400"/>
    </location>
</feature>
<dbReference type="Gene3D" id="1.20.1250.20">
    <property type="entry name" value="MFS general substrate transporter like domains"/>
    <property type="match status" value="1"/>
</dbReference>
<evidence type="ECO:0000256" key="3">
    <source>
        <dbReference type="ARBA" id="ARBA00022692"/>
    </source>
</evidence>
<dbReference type="EMBL" id="CP141883">
    <property type="protein sequence ID" value="WRT65502.1"/>
    <property type="molecule type" value="Genomic_DNA"/>
</dbReference>
<keyword evidence="2" id="KW-0813">Transport</keyword>
<feature type="transmembrane region" description="Helical" evidence="7">
    <location>
        <begin position="109"/>
        <end position="129"/>
    </location>
</feature>
<dbReference type="PANTHER" id="PTHR23502">
    <property type="entry name" value="MAJOR FACILITATOR SUPERFAMILY"/>
    <property type="match status" value="1"/>
</dbReference>
<dbReference type="RefSeq" id="XP_062790242.1">
    <property type="nucleotide sequence ID" value="XM_062934191.1"/>
</dbReference>
<evidence type="ECO:0000256" key="1">
    <source>
        <dbReference type="ARBA" id="ARBA00004141"/>
    </source>
</evidence>
<evidence type="ECO:0000313" key="9">
    <source>
        <dbReference type="EMBL" id="WRT65502.1"/>
    </source>
</evidence>
<accession>A0ABZ1CYX7</accession>
<sequence length="549" mass="61219">MSPSTPTERTSRSDDHVAYLAATSPPNPTEIPYSSFTLYQRYLIVTLASISATFSGFASNIYFPAIPIIAKSLNTTESNINLTVTSYMVFQAISPTFWGAVSDVYGRRLTLLCTMIVFLSACIGLALSTEFYQLIILRCLQSSGSASTIAIGAGMIGDITTREERGGYMGIFQTGLLSPLSIGPILGGIFAETLGWRSIFWFLTIYSGIYLIILFLLLPETLRSIVGNGSIPPYQLSKSPLERITANRTPLPTNNTTTTTTTETTPKTKNKKLKIDFIAPIRILFEKEVIFVLVFLSIHYATWQMALTVQSTLFMNIYHLKEYQIGLTFLSNGLGCMIGTLTTGKILDRDYKKFSNKHKRQREQQRQESLASVSRNGNASAILNSNANPNPTEMTKEDEEEDFPIERIRLRSIWIWSPIQWISTLIFGWTIDKNQHISLPIISSFFLAWSAMSIQSVITTFLVDIFPNSSASATASLNLARCLMGALTTGTIDISIRSIGTGWSFTIWTLFMVLSLGLVVVQMRFGAGWRRQREMKEKEKTVHDLSSVK</sequence>
<feature type="transmembrane region" description="Helical" evidence="7">
    <location>
        <begin position="168"/>
        <end position="187"/>
    </location>
</feature>
<comment type="subcellular location">
    <subcellularLocation>
        <location evidence="1">Membrane</location>
        <topology evidence="1">Multi-pass membrane protein</topology>
    </subcellularLocation>
</comment>
<evidence type="ECO:0000256" key="6">
    <source>
        <dbReference type="SAM" id="MobiDB-lite"/>
    </source>
</evidence>
<dbReference type="Proteomes" id="UP001329825">
    <property type="component" value="Chromosome 3"/>
</dbReference>
<keyword evidence="10" id="KW-1185">Reference proteome</keyword>
<feature type="compositionally biased region" description="Polar residues" evidence="6">
    <location>
        <begin position="380"/>
        <end position="393"/>
    </location>
</feature>
<organism evidence="9 10">
    <name type="scientific">Kwoniella shivajii</name>
    <dbReference type="NCBI Taxonomy" id="564305"/>
    <lineage>
        <taxon>Eukaryota</taxon>
        <taxon>Fungi</taxon>
        <taxon>Dikarya</taxon>
        <taxon>Basidiomycota</taxon>
        <taxon>Agaricomycotina</taxon>
        <taxon>Tremellomycetes</taxon>
        <taxon>Tremellales</taxon>
        <taxon>Cryptococcaceae</taxon>
        <taxon>Kwoniella</taxon>
    </lineage>
</organism>
<dbReference type="SUPFAM" id="SSF103473">
    <property type="entry name" value="MFS general substrate transporter"/>
    <property type="match status" value="1"/>
</dbReference>
<name>A0ABZ1CYX7_9TREE</name>
<feature type="region of interest" description="Disordered" evidence="6">
    <location>
        <begin position="356"/>
        <end position="375"/>
    </location>
</feature>
<dbReference type="InterPro" id="IPR011701">
    <property type="entry name" value="MFS"/>
</dbReference>
<keyword evidence="4 7" id="KW-1133">Transmembrane helix</keyword>
<keyword evidence="5 7" id="KW-0472">Membrane</keyword>
<evidence type="ECO:0000256" key="2">
    <source>
        <dbReference type="ARBA" id="ARBA00022448"/>
    </source>
</evidence>
<evidence type="ECO:0000256" key="5">
    <source>
        <dbReference type="ARBA" id="ARBA00023136"/>
    </source>
</evidence>
<dbReference type="PANTHER" id="PTHR23502:SF51">
    <property type="entry name" value="QUINIDINE RESISTANCE PROTEIN 1-RELATED"/>
    <property type="match status" value="1"/>
</dbReference>
<dbReference type="Pfam" id="PF07690">
    <property type="entry name" value="MFS_1"/>
    <property type="match status" value="1"/>
</dbReference>
<feature type="transmembrane region" description="Helical" evidence="7">
    <location>
        <begin position="42"/>
        <end position="63"/>
    </location>
</feature>
<reference evidence="9 10" key="1">
    <citation type="submission" date="2024-01" db="EMBL/GenBank/DDBJ databases">
        <title>Comparative genomics of Cryptococcus and Kwoniella reveals pathogenesis evolution and contrasting modes of karyotype evolution via chromosome fusion or intercentromeric recombination.</title>
        <authorList>
            <person name="Coelho M.A."/>
            <person name="David-Palma M."/>
            <person name="Shea T."/>
            <person name="Bowers K."/>
            <person name="McGinley-Smith S."/>
            <person name="Mohammad A.W."/>
            <person name="Gnirke A."/>
            <person name="Yurkov A.M."/>
            <person name="Nowrousian M."/>
            <person name="Sun S."/>
            <person name="Cuomo C.A."/>
            <person name="Heitman J."/>
        </authorList>
    </citation>
    <scope>NUCLEOTIDE SEQUENCE [LARGE SCALE GENOMIC DNA]</scope>
    <source>
        <strain evidence="9">CBS 11374</strain>
    </source>
</reference>
<dbReference type="InterPro" id="IPR036259">
    <property type="entry name" value="MFS_trans_sf"/>
</dbReference>
<dbReference type="GeneID" id="87954576"/>
<feature type="transmembrane region" description="Helical" evidence="7">
    <location>
        <begin position="135"/>
        <end position="156"/>
    </location>
</feature>
<feature type="transmembrane region" description="Helical" evidence="7">
    <location>
        <begin position="199"/>
        <end position="218"/>
    </location>
</feature>
<feature type="transmembrane region" description="Helical" evidence="7">
    <location>
        <begin position="327"/>
        <end position="347"/>
    </location>
</feature>
<feature type="transmembrane region" description="Helical" evidence="7">
    <location>
        <begin position="289"/>
        <end position="307"/>
    </location>
</feature>